<evidence type="ECO:0000313" key="8">
    <source>
        <dbReference type="EMBL" id="SEO88310.1"/>
    </source>
</evidence>
<dbReference type="HAMAP" id="MF_00675">
    <property type="entry name" value="UxaC"/>
    <property type="match status" value="1"/>
</dbReference>
<dbReference type="STRING" id="872970.SAMN04488134_11560"/>
<evidence type="ECO:0000256" key="1">
    <source>
        <dbReference type="ARBA" id="ARBA00001165"/>
    </source>
</evidence>
<evidence type="ECO:0000256" key="4">
    <source>
        <dbReference type="ARBA" id="ARBA00012546"/>
    </source>
</evidence>
<dbReference type="GO" id="GO:0042840">
    <property type="term" value="P:D-glucuronate catabolic process"/>
    <property type="evidence" value="ECO:0007669"/>
    <property type="project" value="TreeGrafter"/>
</dbReference>
<comment type="pathway">
    <text evidence="2 7">Carbohydrate metabolism; pentose and glucuronate interconversion.</text>
</comment>
<comment type="catalytic activity">
    <reaction evidence="7">
        <text>aldehydo-D-galacturonate = keto-D-tagaturonate</text>
        <dbReference type="Rhea" id="RHEA:27702"/>
        <dbReference type="ChEBI" id="CHEBI:12952"/>
        <dbReference type="ChEBI" id="CHEBI:17886"/>
    </reaction>
</comment>
<reference evidence="8 9" key="1">
    <citation type="submission" date="2016-10" db="EMBL/GenBank/DDBJ databases">
        <authorList>
            <person name="de Groot N.N."/>
        </authorList>
    </citation>
    <scope>NUCLEOTIDE SEQUENCE [LARGE SCALE GENOMIC DNA]</scope>
    <source>
        <strain evidence="8 9">CGMCC 1.10434</strain>
    </source>
</reference>
<evidence type="ECO:0000256" key="2">
    <source>
        <dbReference type="ARBA" id="ARBA00004892"/>
    </source>
</evidence>
<dbReference type="EMBL" id="FODJ01000015">
    <property type="protein sequence ID" value="SEO88310.1"/>
    <property type="molecule type" value="Genomic_DNA"/>
</dbReference>
<gene>
    <name evidence="7" type="primary">uxaC</name>
    <name evidence="8" type="ORF">SAMN04488134_11560</name>
</gene>
<dbReference type="GO" id="GO:0019698">
    <property type="term" value="P:D-galacturonate catabolic process"/>
    <property type="evidence" value="ECO:0007669"/>
    <property type="project" value="TreeGrafter"/>
</dbReference>
<dbReference type="AlphaFoldDB" id="A0A1H8TB37"/>
<dbReference type="PANTHER" id="PTHR30068:SF4">
    <property type="entry name" value="URONATE ISOMERASE"/>
    <property type="match status" value="1"/>
</dbReference>
<comment type="similarity">
    <text evidence="3 7">Belongs to the metallo-dependent hydrolases superfamily. Uronate isomerase family.</text>
</comment>
<dbReference type="EC" id="5.3.1.12" evidence="4 7"/>
<dbReference type="UniPathway" id="UPA00246"/>
<keyword evidence="9" id="KW-1185">Reference proteome</keyword>
<dbReference type="GO" id="GO:0008880">
    <property type="term" value="F:glucuronate isomerase activity"/>
    <property type="evidence" value="ECO:0007669"/>
    <property type="project" value="UniProtKB-UniRule"/>
</dbReference>
<evidence type="ECO:0000256" key="3">
    <source>
        <dbReference type="ARBA" id="ARBA00008397"/>
    </source>
</evidence>
<name>A0A1H8TB37_9BACI</name>
<dbReference type="Proteomes" id="UP000199300">
    <property type="component" value="Unassembled WGS sequence"/>
</dbReference>
<dbReference type="InterPro" id="IPR032466">
    <property type="entry name" value="Metal_Hydrolase"/>
</dbReference>
<proteinExistence type="inferred from homology"/>
<dbReference type="PANTHER" id="PTHR30068">
    <property type="entry name" value="URONATE ISOMERASE"/>
    <property type="match status" value="1"/>
</dbReference>
<protein>
    <recommendedName>
        <fullName evidence="5 7">Uronate isomerase</fullName>
        <ecNumber evidence="4 7">5.3.1.12</ecNumber>
    </recommendedName>
    <alternativeName>
        <fullName evidence="7">Glucuronate isomerase</fullName>
    </alternativeName>
    <alternativeName>
        <fullName evidence="7">Uronic isomerase</fullName>
    </alternativeName>
</protein>
<dbReference type="NCBIfam" id="NF002794">
    <property type="entry name" value="PRK02925.1"/>
    <property type="match status" value="1"/>
</dbReference>
<evidence type="ECO:0000256" key="5">
    <source>
        <dbReference type="ARBA" id="ARBA00020555"/>
    </source>
</evidence>
<accession>A0A1H8TB37</accession>
<comment type="catalytic activity">
    <reaction evidence="1 7">
        <text>D-glucuronate = D-fructuronate</text>
        <dbReference type="Rhea" id="RHEA:13049"/>
        <dbReference type="ChEBI" id="CHEBI:58720"/>
        <dbReference type="ChEBI" id="CHEBI:59863"/>
        <dbReference type="EC" id="5.3.1.12"/>
    </reaction>
</comment>
<evidence type="ECO:0000256" key="7">
    <source>
        <dbReference type="HAMAP-Rule" id="MF_00675"/>
    </source>
</evidence>
<dbReference type="SUPFAM" id="SSF51556">
    <property type="entry name" value="Metallo-dependent hydrolases"/>
    <property type="match status" value="1"/>
</dbReference>
<dbReference type="Gene3D" id="1.10.2020.10">
    <property type="entry name" value="uronate isomerase, domain 2, chain A"/>
    <property type="match status" value="1"/>
</dbReference>
<sequence>MSFITEDFMLNSETAKRLYQNYAKDLPIFDYHCHLSPEWIATDYQFNNITEIWLYGDHYKWRAMRANGVPESCVTGDASDEEKFKAWAETLDKLLGNPLYHWTHLELKRYFGIDELLTADNWADMYHQLNQQIRDKQLSARQLIKQSNVVHIGTTDDPIDSLNYHKEIAADASFPTVVSPSFRPDKVMQIDQPDYQPYLKKLEDCTSQSIETYADLLVALKKRVAYFDQHGAVTSDHALTELVYREADQAEIEAIFKKGMLGERLSIVEQEKYVTRLLVDLAKLYHEHGWVMQLHYGALRNNNSRWLDQLGPDTGFDAIHDSSHDAQALNLLLNEINQHQQLPKTIVYCLNGNQFELIAATLANFQANEQGIKSKLQLGSGWWFNDTEANMLRQMQAVANQGLLAQFVGMLTDSRSFLSYPRHEYFRRILCNMIGEQVESGRIPKHERLLEELIAGISYQNAVTYFKANK</sequence>
<dbReference type="Gene3D" id="3.20.20.140">
    <property type="entry name" value="Metal-dependent hydrolases"/>
    <property type="match status" value="1"/>
</dbReference>
<dbReference type="OrthoDB" id="9766564at2"/>
<organism evidence="8 9">
    <name type="scientific">Amphibacillus marinus</name>
    <dbReference type="NCBI Taxonomy" id="872970"/>
    <lineage>
        <taxon>Bacteria</taxon>
        <taxon>Bacillati</taxon>
        <taxon>Bacillota</taxon>
        <taxon>Bacilli</taxon>
        <taxon>Bacillales</taxon>
        <taxon>Bacillaceae</taxon>
        <taxon>Amphibacillus</taxon>
    </lineage>
</organism>
<dbReference type="InterPro" id="IPR003766">
    <property type="entry name" value="Uronate_isomerase"/>
</dbReference>
<evidence type="ECO:0000313" key="9">
    <source>
        <dbReference type="Proteomes" id="UP000199300"/>
    </source>
</evidence>
<dbReference type="Pfam" id="PF02614">
    <property type="entry name" value="UxaC"/>
    <property type="match status" value="1"/>
</dbReference>
<keyword evidence="6 7" id="KW-0413">Isomerase</keyword>
<evidence type="ECO:0000256" key="6">
    <source>
        <dbReference type="ARBA" id="ARBA00023235"/>
    </source>
</evidence>
<dbReference type="RefSeq" id="WP_091500145.1">
    <property type="nucleotide sequence ID" value="NZ_FODJ01000015.1"/>
</dbReference>